<organism evidence="1 2">
    <name type="scientific">Psophocarpus tetragonolobus</name>
    <name type="common">Winged bean</name>
    <name type="synonym">Dolichos tetragonolobus</name>
    <dbReference type="NCBI Taxonomy" id="3891"/>
    <lineage>
        <taxon>Eukaryota</taxon>
        <taxon>Viridiplantae</taxon>
        <taxon>Streptophyta</taxon>
        <taxon>Embryophyta</taxon>
        <taxon>Tracheophyta</taxon>
        <taxon>Spermatophyta</taxon>
        <taxon>Magnoliopsida</taxon>
        <taxon>eudicotyledons</taxon>
        <taxon>Gunneridae</taxon>
        <taxon>Pentapetalae</taxon>
        <taxon>rosids</taxon>
        <taxon>fabids</taxon>
        <taxon>Fabales</taxon>
        <taxon>Fabaceae</taxon>
        <taxon>Papilionoideae</taxon>
        <taxon>50 kb inversion clade</taxon>
        <taxon>NPAAA clade</taxon>
        <taxon>indigoferoid/millettioid clade</taxon>
        <taxon>Phaseoleae</taxon>
        <taxon>Psophocarpus</taxon>
    </lineage>
</organism>
<evidence type="ECO:0000313" key="1">
    <source>
        <dbReference type="EMBL" id="KAK7401302.1"/>
    </source>
</evidence>
<evidence type="ECO:0000313" key="2">
    <source>
        <dbReference type="Proteomes" id="UP001386955"/>
    </source>
</evidence>
<gene>
    <name evidence="1" type="ORF">VNO78_12672</name>
</gene>
<proteinExistence type="predicted"/>
<dbReference type="Proteomes" id="UP001386955">
    <property type="component" value="Unassembled WGS sequence"/>
</dbReference>
<accession>A0AAN9XQ15</accession>
<dbReference type="EMBL" id="JAYMYS010000003">
    <property type="protein sequence ID" value="KAK7401302.1"/>
    <property type="molecule type" value="Genomic_DNA"/>
</dbReference>
<sequence length="248" mass="28731">MIIINQEFMKQFDVNTGIKINTKEVPTTKEDSYEDASCEDFFSRTFRKRSFQEFLNTDPCESNFEEINLSKDADSTFSFLQRNLCAFNNETQRSNLSLEDRVTLSQGDKPESLVKVSELYTQMLFQQDLLHMKDKTNKEELSCLPSYDYSQLGCPNPNPKKQKREKKQTLVTNYTSSSMILLKTAMKTSMMVNGGEEAEFAEDNMEITPMPLSMRRRKCLQHCRAFHVRPSRLSIMSNDAEELLLSDN</sequence>
<comment type="caution">
    <text evidence="1">The sequence shown here is derived from an EMBL/GenBank/DDBJ whole genome shotgun (WGS) entry which is preliminary data.</text>
</comment>
<reference evidence="1 2" key="1">
    <citation type="submission" date="2024-01" db="EMBL/GenBank/DDBJ databases">
        <title>The genomes of 5 underutilized Papilionoideae crops provide insights into root nodulation and disease resistanc.</title>
        <authorList>
            <person name="Jiang F."/>
        </authorList>
    </citation>
    <scope>NUCLEOTIDE SEQUENCE [LARGE SCALE GENOMIC DNA]</scope>
    <source>
        <strain evidence="1">DUOXIRENSHENG_FW03</strain>
        <tissue evidence="1">Leaves</tissue>
    </source>
</reference>
<name>A0AAN9XQ15_PSOTE</name>
<dbReference type="AlphaFoldDB" id="A0AAN9XQ15"/>
<protein>
    <submittedName>
        <fullName evidence="1">Uncharacterized protein</fullName>
    </submittedName>
</protein>
<keyword evidence="2" id="KW-1185">Reference proteome</keyword>